<reference evidence="1 2" key="1">
    <citation type="submission" date="2019-02" db="EMBL/GenBank/DDBJ databases">
        <title>Deep-cultivation of Planctomycetes and their phenomic and genomic characterization uncovers novel biology.</title>
        <authorList>
            <person name="Wiegand S."/>
            <person name="Jogler M."/>
            <person name="Boedeker C."/>
            <person name="Pinto D."/>
            <person name="Vollmers J."/>
            <person name="Rivas-Marin E."/>
            <person name="Kohn T."/>
            <person name="Peeters S.H."/>
            <person name="Heuer A."/>
            <person name="Rast P."/>
            <person name="Oberbeckmann S."/>
            <person name="Bunk B."/>
            <person name="Jeske O."/>
            <person name="Meyerdierks A."/>
            <person name="Storesund J.E."/>
            <person name="Kallscheuer N."/>
            <person name="Luecker S."/>
            <person name="Lage O.M."/>
            <person name="Pohl T."/>
            <person name="Merkel B.J."/>
            <person name="Hornburger P."/>
            <person name="Mueller R.-W."/>
            <person name="Bruemmer F."/>
            <person name="Labrenz M."/>
            <person name="Spormann A.M."/>
            <person name="Op den Camp H."/>
            <person name="Overmann J."/>
            <person name="Amann R."/>
            <person name="Jetten M.S.M."/>
            <person name="Mascher T."/>
            <person name="Medema M.H."/>
            <person name="Devos D.P."/>
            <person name="Kaster A.-K."/>
            <person name="Ovreas L."/>
            <person name="Rohde M."/>
            <person name="Galperin M.Y."/>
            <person name="Jogler C."/>
        </authorList>
    </citation>
    <scope>NUCLEOTIDE SEQUENCE [LARGE SCALE GENOMIC DNA]</scope>
    <source>
        <strain evidence="1 2">ETA_A1</strain>
    </source>
</reference>
<gene>
    <name evidence="1" type="ORF">ETAA1_03470</name>
</gene>
<evidence type="ECO:0000313" key="1">
    <source>
        <dbReference type="EMBL" id="QDU18459.1"/>
    </source>
</evidence>
<name>A0A517XLT5_9BACT</name>
<accession>A0A517XLT5</accession>
<keyword evidence="2" id="KW-1185">Reference proteome</keyword>
<sequence length="57" mass="6257">MSLTRGIYEEGAWDRMSVLADALEDSECDSAELLKHCREPGDHVKGCHVIDAVLGKV</sequence>
<dbReference type="AlphaFoldDB" id="A0A517XLT5"/>
<proteinExistence type="predicted"/>
<protein>
    <submittedName>
        <fullName evidence="1">Uncharacterized protein</fullName>
    </submittedName>
</protein>
<dbReference type="Proteomes" id="UP000319576">
    <property type="component" value="Chromosome"/>
</dbReference>
<organism evidence="1 2">
    <name type="scientific">Urbifossiella limnaea</name>
    <dbReference type="NCBI Taxonomy" id="2528023"/>
    <lineage>
        <taxon>Bacteria</taxon>
        <taxon>Pseudomonadati</taxon>
        <taxon>Planctomycetota</taxon>
        <taxon>Planctomycetia</taxon>
        <taxon>Gemmatales</taxon>
        <taxon>Gemmataceae</taxon>
        <taxon>Urbifossiella</taxon>
    </lineage>
</organism>
<evidence type="ECO:0000313" key="2">
    <source>
        <dbReference type="Proteomes" id="UP000319576"/>
    </source>
</evidence>
<dbReference type="EMBL" id="CP036273">
    <property type="protein sequence ID" value="QDU18459.1"/>
    <property type="molecule type" value="Genomic_DNA"/>
</dbReference>
<dbReference type="RefSeq" id="WP_202920992.1">
    <property type="nucleotide sequence ID" value="NZ_CP036273.1"/>
</dbReference>
<dbReference type="KEGG" id="uli:ETAA1_03470"/>